<dbReference type="AlphaFoldDB" id="A0A0A9DEI5"/>
<name>A0A0A9DEI5_ARUDO</name>
<accession>A0A0A9DEI5</accession>
<evidence type="ECO:0000313" key="1">
    <source>
        <dbReference type="EMBL" id="JAD86236.1"/>
    </source>
</evidence>
<dbReference type="EMBL" id="GBRH01211659">
    <property type="protein sequence ID" value="JAD86236.1"/>
    <property type="molecule type" value="Transcribed_RNA"/>
</dbReference>
<sequence>MDLYNSGSMAAVERGTSSRKYKFFLHNAPARRHICSHVDHVLGVFFNLLSKFYLLNKS</sequence>
<proteinExistence type="predicted"/>
<organism evidence="1">
    <name type="scientific">Arundo donax</name>
    <name type="common">Giant reed</name>
    <name type="synonym">Donax arundinaceus</name>
    <dbReference type="NCBI Taxonomy" id="35708"/>
    <lineage>
        <taxon>Eukaryota</taxon>
        <taxon>Viridiplantae</taxon>
        <taxon>Streptophyta</taxon>
        <taxon>Embryophyta</taxon>
        <taxon>Tracheophyta</taxon>
        <taxon>Spermatophyta</taxon>
        <taxon>Magnoliopsida</taxon>
        <taxon>Liliopsida</taxon>
        <taxon>Poales</taxon>
        <taxon>Poaceae</taxon>
        <taxon>PACMAD clade</taxon>
        <taxon>Arundinoideae</taxon>
        <taxon>Arundineae</taxon>
        <taxon>Arundo</taxon>
    </lineage>
</organism>
<reference evidence="1" key="2">
    <citation type="journal article" date="2015" name="Data Brief">
        <title>Shoot transcriptome of the giant reed, Arundo donax.</title>
        <authorList>
            <person name="Barrero R.A."/>
            <person name="Guerrero F.D."/>
            <person name="Moolhuijzen P."/>
            <person name="Goolsby J.A."/>
            <person name="Tidwell J."/>
            <person name="Bellgard S.E."/>
            <person name="Bellgard M.I."/>
        </authorList>
    </citation>
    <scope>NUCLEOTIDE SEQUENCE</scope>
    <source>
        <tissue evidence="1">Shoot tissue taken approximately 20 cm above the soil surface</tissue>
    </source>
</reference>
<protein>
    <submittedName>
        <fullName evidence="1">Uncharacterized protein</fullName>
    </submittedName>
</protein>
<reference evidence="1" key="1">
    <citation type="submission" date="2014-09" db="EMBL/GenBank/DDBJ databases">
        <authorList>
            <person name="Magalhaes I.L.F."/>
            <person name="Oliveira U."/>
            <person name="Santos F.R."/>
            <person name="Vidigal T.H.D.A."/>
            <person name="Brescovit A.D."/>
            <person name="Santos A.J."/>
        </authorList>
    </citation>
    <scope>NUCLEOTIDE SEQUENCE</scope>
    <source>
        <tissue evidence="1">Shoot tissue taken approximately 20 cm above the soil surface</tissue>
    </source>
</reference>